<name>B2HPR4_MYCMM</name>
<dbReference type="Gene3D" id="1.10.10.60">
    <property type="entry name" value="Homeodomain-like"/>
    <property type="match status" value="1"/>
</dbReference>
<dbReference type="Pfam" id="PF00440">
    <property type="entry name" value="TetR_N"/>
    <property type="match status" value="1"/>
</dbReference>
<keyword evidence="3" id="KW-0804">Transcription</keyword>
<dbReference type="STRING" id="216594.MMAR_0630"/>
<accession>B2HPR4</accession>
<feature type="DNA-binding region" description="H-T-H motif" evidence="4">
    <location>
        <begin position="29"/>
        <end position="48"/>
    </location>
</feature>
<keyword evidence="7" id="KW-1185">Reference proteome</keyword>
<evidence type="ECO:0000256" key="4">
    <source>
        <dbReference type="PROSITE-ProRule" id="PRU00335"/>
    </source>
</evidence>
<keyword evidence="1" id="KW-0805">Transcription regulation</keyword>
<evidence type="ECO:0000313" key="6">
    <source>
        <dbReference type="EMBL" id="ACC39091.1"/>
    </source>
</evidence>
<dbReference type="AlphaFoldDB" id="B2HPR4"/>
<sequence>MARPRAFDEAVVLSAARDEFRSHGYAATSVDSLAAATGLNRSSLYGSFGDKHRLFLRALDGYCEATLHDVREVLRERGVSARQRLINHVHAIVNGIVADTDRRGCMMSRSSAELAGADPDVSGIVERSLEAWRRELADCIAEAQLEGAVAGDGSPQALATVMLSLMQGFEALGKGGVGSAELRAAESAALALLFGAGTDPKP</sequence>
<dbReference type="PRINTS" id="PR00455">
    <property type="entry name" value="HTHTETR"/>
</dbReference>
<keyword evidence="2 4" id="KW-0238">DNA-binding</keyword>
<reference evidence="6 7" key="1">
    <citation type="journal article" date="2008" name="Genome Res.">
        <title>Insights from the complete genome sequence of Mycobacterium marinum on the evolution of Mycobacterium tuberculosis.</title>
        <authorList>
            <person name="Stinear T.P."/>
            <person name="Seemann T."/>
            <person name="Harrison P.F."/>
            <person name="Jenkin G.A."/>
            <person name="Davies J.K."/>
            <person name="Johnson P.D."/>
            <person name="Abdellah Z."/>
            <person name="Arrowsmith C."/>
            <person name="Chillingworth T."/>
            <person name="Churcher C."/>
            <person name="Clarke K."/>
            <person name="Cronin A."/>
            <person name="Davis P."/>
            <person name="Goodhead I."/>
            <person name="Holroyd N."/>
            <person name="Jagels K."/>
            <person name="Lord A."/>
            <person name="Moule S."/>
            <person name="Mungall K."/>
            <person name="Norbertczak H."/>
            <person name="Quail M.A."/>
            <person name="Rabbinowitsch E."/>
            <person name="Walker D."/>
            <person name="White B."/>
            <person name="Whitehead S."/>
            <person name="Small P.L."/>
            <person name="Brosch R."/>
            <person name="Ramakrishnan L."/>
            <person name="Fischbach M.A."/>
            <person name="Parkhill J."/>
            <person name="Cole S.T."/>
        </authorList>
    </citation>
    <scope>NUCLEOTIDE SEQUENCE [LARGE SCALE GENOMIC DNA]</scope>
    <source>
        <strain evidence="7">ATCC BAA-535 / M</strain>
    </source>
</reference>
<dbReference type="SUPFAM" id="SSF48498">
    <property type="entry name" value="Tetracyclin repressor-like, C-terminal domain"/>
    <property type="match status" value="1"/>
</dbReference>
<dbReference type="GO" id="GO:0003677">
    <property type="term" value="F:DNA binding"/>
    <property type="evidence" value="ECO:0007669"/>
    <property type="project" value="UniProtKB-UniRule"/>
</dbReference>
<dbReference type="InterPro" id="IPR011075">
    <property type="entry name" value="TetR_C"/>
</dbReference>
<evidence type="ECO:0000313" key="7">
    <source>
        <dbReference type="Proteomes" id="UP000001190"/>
    </source>
</evidence>
<dbReference type="HOGENOM" id="CLU_069356_28_0_11"/>
<dbReference type="InterPro" id="IPR001647">
    <property type="entry name" value="HTH_TetR"/>
</dbReference>
<evidence type="ECO:0000256" key="3">
    <source>
        <dbReference type="ARBA" id="ARBA00023163"/>
    </source>
</evidence>
<dbReference type="Proteomes" id="UP000001190">
    <property type="component" value="Chromosome"/>
</dbReference>
<dbReference type="Pfam" id="PF16925">
    <property type="entry name" value="TetR_C_13"/>
    <property type="match status" value="1"/>
</dbReference>
<dbReference type="eggNOG" id="COG1309">
    <property type="taxonomic scope" value="Bacteria"/>
</dbReference>
<dbReference type="PANTHER" id="PTHR47506">
    <property type="entry name" value="TRANSCRIPTIONAL REGULATORY PROTEIN"/>
    <property type="match status" value="1"/>
</dbReference>
<dbReference type="PROSITE" id="PS50977">
    <property type="entry name" value="HTH_TETR_2"/>
    <property type="match status" value="1"/>
</dbReference>
<dbReference type="PANTHER" id="PTHR47506:SF1">
    <property type="entry name" value="HTH-TYPE TRANSCRIPTIONAL REGULATOR YJDC"/>
    <property type="match status" value="1"/>
</dbReference>
<dbReference type="SUPFAM" id="SSF46689">
    <property type="entry name" value="Homeodomain-like"/>
    <property type="match status" value="1"/>
</dbReference>
<evidence type="ECO:0000259" key="5">
    <source>
        <dbReference type="PROSITE" id="PS50977"/>
    </source>
</evidence>
<organism evidence="6 7">
    <name type="scientific">Mycobacterium marinum (strain ATCC BAA-535 / M)</name>
    <dbReference type="NCBI Taxonomy" id="216594"/>
    <lineage>
        <taxon>Bacteria</taxon>
        <taxon>Bacillati</taxon>
        <taxon>Actinomycetota</taxon>
        <taxon>Actinomycetes</taxon>
        <taxon>Mycobacteriales</taxon>
        <taxon>Mycobacteriaceae</taxon>
        <taxon>Mycobacterium</taxon>
        <taxon>Mycobacterium ulcerans group</taxon>
    </lineage>
</organism>
<evidence type="ECO:0000256" key="2">
    <source>
        <dbReference type="ARBA" id="ARBA00023125"/>
    </source>
</evidence>
<evidence type="ECO:0000256" key="1">
    <source>
        <dbReference type="ARBA" id="ARBA00023015"/>
    </source>
</evidence>
<dbReference type="InterPro" id="IPR036271">
    <property type="entry name" value="Tet_transcr_reg_TetR-rel_C_sf"/>
</dbReference>
<dbReference type="RefSeq" id="WP_012392589.1">
    <property type="nucleotide sequence ID" value="NC_010612.1"/>
</dbReference>
<dbReference type="Gene3D" id="1.10.357.10">
    <property type="entry name" value="Tetracycline Repressor, domain 2"/>
    <property type="match status" value="1"/>
</dbReference>
<dbReference type="KEGG" id="mmi:MMAR_0630"/>
<gene>
    <name evidence="6" type="ordered locus">MMAR_0630</name>
</gene>
<dbReference type="OrthoDB" id="9805134at2"/>
<proteinExistence type="predicted"/>
<dbReference type="InterPro" id="IPR009057">
    <property type="entry name" value="Homeodomain-like_sf"/>
</dbReference>
<protein>
    <submittedName>
        <fullName evidence="6">Transcriptional regulatory protein</fullName>
    </submittedName>
</protein>
<dbReference type="EMBL" id="CP000854">
    <property type="protein sequence ID" value="ACC39091.1"/>
    <property type="molecule type" value="Genomic_DNA"/>
</dbReference>
<feature type="domain" description="HTH tetR-type" evidence="5">
    <location>
        <begin position="6"/>
        <end position="66"/>
    </location>
</feature>